<evidence type="ECO:0000313" key="21">
    <source>
        <dbReference type="Proteomes" id="UP000605259"/>
    </source>
</evidence>
<dbReference type="EMBL" id="BMFK01000001">
    <property type="protein sequence ID" value="GGE55366.1"/>
    <property type="molecule type" value="Genomic_DNA"/>
</dbReference>
<comment type="catalytic activity">
    <reaction evidence="18 19">
        <text>alpha-ribazole 5'-phosphate + adenosylcob(III)inamide-GDP = adenosylcob(III)alamin 5'-phosphate + GMP + H(+)</text>
        <dbReference type="Rhea" id="RHEA:23560"/>
        <dbReference type="ChEBI" id="CHEBI:15378"/>
        <dbReference type="ChEBI" id="CHEBI:57918"/>
        <dbReference type="ChEBI" id="CHEBI:58115"/>
        <dbReference type="ChEBI" id="CHEBI:60487"/>
        <dbReference type="ChEBI" id="CHEBI:60493"/>
        <dbReference type="EC" id="2.7.8.26"/>
    </reaction>
</comment>
<dbReference type="NCBIfam" id="TIGR00317">
    <property type="entry name" value="cobS"/>
    <property type="match status" value="1"/>
</dbReference>
<evidence type="ECO:0000256" key="4">
    <source>
        <dbReference type="ARBA" id="ARBA00010561"/>
    </source>
</evidence>
<dbReference type="GO" id="GO:0008818">
    <property type="term" value="F:cobalamin 5'-phosphate synthase activity"/>
    <property type="evidence" value="ECO:0007669"/>
    <property type="project" value="UniProtKB-UniRule"/>
</dbReference>
<evidence type="ECO:0000256" key="5">
    <source>
        <dbReference type="ARBA" id="ARBA00013200"/>
    </source>
</evidence>
<comment type="pathway">
    <text evidence="3 19">Cofactor biosynthesis; adenosylcobalamin biosynthesis; adenosylcobalamin from cob(II)yrinate a,c-diamide: step 7/7.</text>
</comment>
<dbReference type="GO" id="GO:0051073">
    <property type="term" value="F:adenosylcobinamide-GDP ribazoletransferase activity"/>
    <property type="evidence" value="ECO:0007669"/>
    <property type="project" value="UniProtKB-UniRule"/>
</dbReference>
<reference evidence="20" key="1">
    <citation type="journal article" date="2014" name="Int. J. Syst. Evol. Microbiol.">
        <title>Complete genome sequence of Corynebacterium casei LMG S-19264T (=DSM 44701T), isolated from a smear-ripened cheese.</title>
        <authorList>
            <consortium name="US DOE Joint Genome Institute (JGI-PGF)"/>
            <person name="Walter F."/>
            <person name="Albersmeier A."/>
            <person name="Kalinowski J."/>
            <person name="Ruckert C."/>
        </authorList>
    </citation>
    <scope>NUCLEOTIDE SEQUENCE</scope>
    <source>
        <strain evidence="20">CGMCC 1.12698</strain>
    </source>
</reference>
<evidence type="ECO:0000256" key="11">
    <source>
        <dbReference type="ARBA" id="ARBA00022842"/>
    </source>
</evidence>
<comment type="cofactor">
    <cofactor evidence="1 19">
        <name>Mg(2+)</name>
        <dbReference type="ChEBI" id="CHEBI:18420"/>
    </cofactor>
</comment>
<feature type="transmembrane region" description="Helical" evidence="19">
    <location>
        <begin position="143"/>
        <end position="164"/>
    </location>
</feature>
<name>A0A917EKW6_9BACI</name>
<keyword evidence="9 19" id="KW-0808">Transferase</keyword>
<sequence>MKASGQGFILSMQLLTTIPIKKQVPWNENTARAAVFSFPFVGVVIGALLMGQMYILFQTHVSPLFLALYTIFFTTVISGGLHVDGWMDISDAILSHRDREKKFEILKDSRVGAFAVLSLFFLFTFRFVFLYELLQNQAFFQLVFFLVVPVLARSMMALLLVSTPSATPTGMAVSFKQHMKQGDIWRVGVLFVFLMGSFFLLTSFVLILVAASLLFLIAFRKMCMKQFGGMTGDMLGAMVEGCETWLWFVLWLLPFFVTA</sequence>
<evidence type="ECO:0000256" key="10">
    <source>
        <dbReference type="ARBA" id="ARBA00022692"/>
    </source>
</evidence>
<comment type="similarity">
    <text evidence="4 19">Belongs to the CobS family.</text>
</comment>
<comment type="catalytic activity">
    <reaction evidence="17 19">
        <text>alpha-ribazole + adenosylcob(III)inamide-GDP = adenosylcob(III)alamin + GMP + H(+)</text>
        <dbReference type="Rhea" id="RHEA:16049"/>
        <dbReference type="ChEBI" id="CHEBI:10329"/>
        <dbReference type="ChEBI" id="CHEBI:15378"/>
        <dbReference type="ChEBI" id="CHEBI:18408"/>
        <dbReference type="ChEBI" id="CHEBI:58115"/>
        <dbReference type="ChEBI" id="CHEBI:60487"/>
        <dbReference type="EC" id="2.7.8.26"/>
    </reaction>
</comment>
<evidence type="ECO:0000256" key="13">
    <source>
        <dbReference type="ARBA" id="ARBA00023136"/>
    </source>
</evidence>
<evidence type="ECO:0000256" key="14">
    <source>
        <dbReference type="ARBA" id="ARBA00025228"/>
    </source>
</evidence>
<dbReference type="PANTHER" id="PTHR34148:SF1">
    <property type="entry name" value="ADENOSYLCOBINAMIDE-GDP RIBAZOLETRANSFERASE"/>
    <property type="match status" value="1"/>
</dbReference>
<comment type="subcellular location">
    <subcellularLocation>
        <location evidence="2 19">Cell membrane</location>
        <topology evidence="2 19">Multi-pass membrane protein</topology>
    </subcellularLocation>
</comment>
<evidence type="ECO:0000256" key="7">
    <source>
        <dbReference type="ARBA" id="ARBA00022475"/>
    </source>
</evidence>
<dbReference type="InterPro" id="IPR003805">
    <property type="entry name" value="CobS"/>
</dbReference>
<evidence type="ECO:0000256" key="19">
    <source>
        <dbReference type="HAMAP-Rule" id="MF_00719"/>
    </source>
</evidence>
<evidence type="ECO:0000256" key="2">
    <source>
        <dbReference type="ARBA" id="ARBA00004651"/>
    </source>
</evidence>
<dbReference type="EC" id="2.7.8.26" evidence="5 19"/>
<dbReference type="PANTHER" id="PTHR34148">
    <property type="entry name" value="ADENOSYLCOBINAMIDE-GDP RIBAZOLETRANSFERASE"/>
    <property type="match status" value="1"/>
</dbReference>
<dbReference type="AlphaFoldDB" id="A0A917EKW6"/>
<dbReference type="Pfam" id="PF02654">
    <property type="entry name" value="CobS"/>
    <property type="match status" value="1"/>
</dbReference>
<gene>
    <name evidence="19 20" type="primary">cobS</name>
    <name evidence="20" type="ORF">GCM10007140_02160</name>
</gene>
<comment type="function">
    <text evidence="14 19">Joins adenosylcobinamide-GDP and alpha-ribazole to generate adenosylcobalamin (Ado-cobalamin). Also synthesizes adenosylcobalamin 5'-phosphate from adenosylcobinamide-GDP and alpha-ribazole 5'-phosphate.</text>
</comment>
<feature type="transmembrane region" description="Helical" evidence="19">
    <location>
        <begin position="64"/>
        <end position="83"/>
    </location>
</feature>
<keyword evidence="8 19" id="KW-0169">Cobalamin biosynthesis</keyword>
<keyword evidence="13 19" id="KW-0472">Membrane</keyword>
<keyword evidence="11 19" id="KW-0460">Magnesium</keyword>
<dbReference type="GO" id="GO:0005886">
    <property type="term" value="C:plasma membrane"/>
    <property type="evidence" value="ECO:0007669"/>
    <property type="project" value="UniProtKB-SubCell"/>
</dbReference>
<evidence type="ECO:0000256" key="17">
    <source>
        <dbReference type="ARBA" id="ARBA00048623"/>
    </source>
</evidence>
<feature type="transmembrane region" description="Helical" evidence="19">
    <location>
        <begin position="237"/>
        <end position="257"/>
    </location>
</feature>
<evidence type="ECO:0000256" key="3">
    <source>
        <dbReference type="ARBA" id="ARBA00004663"/>
    </source>
</evidence>
<keyword evidence="10 19" id="KW-0812">Transmembrane</keyword>
<keyword evidence="12 19" id="KW-1133">Transmembrane helix</keyword>
<dbReference type="RefSeq" id="WP_188386612.1">
    <property type="nucleotide sequence ID" value="NZ_BMFK01000001.1"/>
</dbReference>
<organism evidence="20 21">
    <name type="scientific">Priestia taiwanensis</name>
    <dbReference type="NCBI Taxonomy" id="1347902"/>
    <lineage>
        <taxon>Bacteria</taxon>
        <taxon>Bacillati</taxon>
        <taxon>Bacillota</taxon>
        <taxon>Bacilli</taxon>
        <taxon>Bacillales</taxon>
        <taxon>Bacillaceae</taxon>
        <taxon>Priestia</taxon>
    </lineage>
</organism>
<keyword evidence="21" id="KW-1185">Reference proteome</keyword>
<keyword evidence="7 19" id="KW-1003">Cell membrane</keyword>
<proteinExistence type="inferred from homology"/>
<dbReference type="HAMAP" id="MF_00719">
    <property type="entry name" value="CobS"/>
    <property type="match status" value="1"/>
</dbReference>
<evidence type="ECO:0000256" key="16">
    <source>
        <dbReference type="ARBA" id="ARBA00032853"/>
    </source>
</evidence>
<feature type="transmembrane region" description="Helical" evidence="19">
    <location>
        <begin position="111"/>
        <end position="131"/>
    </location>
</feature>
<evidence type="ECO:0000256" key="6">
    <source>
        <dbReference type="ARBA" id="ARBA00015850"/>
    </source>
</evidence>
<feature type="transmembrane region" description="Helical" evidence="19">
    <location>
        <begin position="33"/>
        <end position="57"/>
    </location>
</feature>
<accession>A0A917EKW6</accession>
<feature type="transmembrane region" description="Helical" evidence="19">
    <location>
        <begin position="184"/>
        <end position="217"/>
    </location>
</feature>
<evidence type="ECO:0000256" key="12">
    <source>
        <dbReference type="ARBA" id="ARBA00022989"/>
    </source>
</evidence>
<protein>
    <recommendedName>
        <fullName evidence="6 19">Adenosylcobinamide-GDP ribazoletransferase</fullName>
        <ecNumber evidence="5 19">2.7.8.26</ecNumber>
    </recommendedName>
    <alternativeName>
        <fullName evidence="16 19">Cobalamin synthase</fullName>
    </alternativeName>
    <alternativeName>
        <fullName evidence="15 19">Cobalamin-5'-phosphate synthase</fullName>
    </alternativeName>
</protein>
<evidence type="ECO:0000256" key="9">
    <source>
        <dbReference type="ARBA" id="ARBA00022679"/>
    </source>
</evidence>
<dbReference type="Proteomes" id="UP000605259">
    <property type="component" value="Unassembled WGS sequence"/>
</dbReference>
<evidence type="ECO:0000256" key="1">
    <source>
        <dbReference type="ARBA" id="ARBA00001946"/>
    </source>
</evidence>
<evidence type="ECO:0000256" key="15">
    <source>
        <dbReference type="ARBA" id="ARBA00032605"/>
    </source>
</evidence>
<evidence type="ECO:0000256" key="8">
    <source>
        <dbReference type="ARBA" id="ARBA00022573"/>
    </source>
</evidence>
<evidence type="ECO:0000313" key="20">
    <source>
        <dbReference type="EMBL" id="GGE55366.1"/>
    </source>
</evidence>
<evidence type="ECO:0000256" key="18">
    <source>
        <dbReference type="ARBA" id="ARBA00049504"/>
    </source>
</evidence>
<dbReference type="GO" id="GO:0009236">
    <property type="term" value="P:cobalamin biosynthetic process"/>
    <property type="evidence" value="ECO:0007669"/>
    <property type="project" value="UniProtKB-UniRule"/>
</dbReference>
<comment type="caution">
    <text evidence="20">The sequence shown here is derived from an EMBL/GenBank/DDBJ whole genome shotgun (WGS) entry which is preliminary data.</text>
</comment>
<reference evidence="20" key="2">
    <citation type="submission" date="2020-09" db="EMBL/GenBank/DDBJ databases">
        <authorList>
            <person name="Sun Q."/>
            <person name="Zhou Y."/>
        </authorList>
    </citation>
    <scope>NUCLEOTIDE SEQUENCE</scope>
    <source>
        <strain evidence="20">CGMCC 1.12698</strain>
    </source>
</reference>